<comment type="function">
    <text evidence="1 6">Required for the transposition of the insertion element.</text>
</comment>
<dbReference type="PANTHER" id="PTHR33217">
    <property type="entry name" value="TRANSPOSASE FOR INSERTION SEQUENCE ELEMENT IS1081"/>
    <property type="match status" value="1"/>
</dbReference>
<dbReference type="InterPro" id="IPR001207">
    <property type="entry name" value="Transposase_mutator"/>
</dbReference>
<dbReference type="RefSeq" id="WP_322609472.1">
    <property type="nucleotide sequence ID" value="NZ_JARVCO010000012.1"/>
</dbReference>
<evidence type="ECO:0000256" key="6">
    <source>
        <dbReference type="RuleBase" id="RU365089"/>
    </source>
</evidence>
<reference evidence="7 8" key="1">
    <citation type="journal article" date="2024" name="Appl. Environ. Microbiol.">
        <title>Pontiella agarivorans sp. nov., a novel marine anaerobic bacterium capable of degrading macroalgal polysaccharides and fixing nitrogen.</title>
        <authorList>
            <person name="Liu N."/>
            <person name="Kivenson V."/>
            <person name="Peng X."/>
            <person name="Cui Z."/>
            <person name="Lankiewicz T.S."/>
            <person name="Gosselin K.M."/>
            <person name="English C.J."/>
            <person name="Blair E.M."/>
            <person name="O'Malley M.A."/>
            <person name="Valentine D.L."/>
        </authorList>
    </citation>
    <scope>NUCLEOTIDE SEQUENCE [LARGE SCALE GENOMIC DNA]</scope>
    <source>
        <strain evidence="7 8">NLcol2</strain>
    </source>
</reference>
<protein>
    <recommendedName>
        <fullName evidence="6">Mutator family transposase</fullName>
    </recommendedName>
</protein>
<gene>
    <name evidence="7" type="ORF">P9H32_13745</name>
</gene>
<dbReference type="PANTHER" id="PTHR33217:SF7">
    <property type="entry name" value="TRANSPOSASE FOR INSERTION SEQUENCE ELEMENT IS1081"/>
    <property type="match status" value="1"/>
</dbReference>
<evidence type="ECO:0000256" key="2">
    <source>
        <dbReference type="ARBA" id="ARBA00010961"/>
    </source>
</evidence>
<evidence type="ECO:0000256" key="1">
    <source>
        <dbReference type="ARBA" id="ARBA00002190"/>
    </source>
</evidence>
<keyword evidence="5 6" id="KW-0233">DNA recombination</keyword>
<evidence type="ECO:0000256" key="4">
    <source>
        <dbReference type="ARBA" id="ARBA00023125"/>
    </source>
</evidence>
<evidence type="ECO:0000256" key="3">
    <source>
        <dbReference type="ARBA" id="ARBA00022578"/>
    </source>
</evidence>
<dbReference type="EMBL" id="JARVCO010000012">
    <property type="protein sequence ID" value="MDZ8119687.1"/>
    <property type="molecule type" value="Genomic_DNA"/>
</dbReference>
<proteinExistence type="inferred from homology"/>
<name>A0ABU5MZT2_9BACT</name>
<keyword evidence="6" id="KW-0814">Transposable element</keyword>
<dbReference type="Pfam" id="PF00872">
    <property type="entry name" value="Transposase_mut"/>
    <property type="match status" value="1"/>
</dbReference>
<accession>A0ABU5MZT2</accession>
<comment type="caution">
    <text evidence="7">The sequence shown here is derived from an EMBL/GenBank/DDBJ whole genome shotgun (WGS) entry which is preliminary data.</text>
</comment>
<keyword evidence="4 6" id="KW-0238">DNA-binding</keyword>
<organism evidence="7 8">
    <name type="scientific">Pontiella agarivorans</name>
    <dbReference type="NCBI Taxonomy" id="3038953"/>
    <lineage>
        <taxon>Bacteria</taxon>
        <taxon>Pseudomonadati</taxon>
        <taxon>Kiritimatiellota</taxon>
        <taxon>Kiritimatiellia</taxon>
        <taxon>Kiritimatiellales</taxon>
        <taxon>Pontiellaceae</taxon>
        <taxon>Pontiella</taxon>
    </lineage>
</organism>
<dbReference type="Proteomes" id="UP001290861">
    <property type="component" value="Unassembled WGS sequence"/>
</dbReference>
<evidence type="ECO:0000256" key="5">
    <source>
        <dbReference type="ARBA" id="ARBA00023172"/>
    </source>
</evidence>
<keyword evidence="8" id="KW-1185">Reference proteome</keyword>
<keyword evidence="3 6" id="KW-0815">Transposition</keyword>
<evidence type="ECO:0000313" key="7">
    <source>
        <dbReference type="EMBL" id="MDZ8119687.1"/>
    </source>
</evidence>
<evidence type="ECO:0000313" key="8">
    <source>
        <dbReference type="Proteomes" id="UP001290861"/>
    </source>
</evidence>
<sequence length="132" mass="14923">MGETELHWRDFLLSLKKGGMHGDKLITSDEHSGLLKAPRSALPGVPVQRYQALLQRNAVVYIPKADIREAVASDIRSMFNAPDHEEAERLLGKTVEKYRDKTAQLAVWMDGESASWFRVFCLSGEAWSDQYS</sequence>
<comment type="similarity">
    <text evidence="2 6">Belongs to the transposase mutator family.</text>
</comment>